<sequence length="192" mass="21958">MDRSHPCLRLDDVIMPSADITRLWNTFRPVDRAFLRLIIGDLPLLADSPIDWNLLEAAISYWDIQRAVFSFQGSELVPTVEEYAVLIQRPAPTFDIVVPNQFATIQSRLAILLDLHDEEIRLELQHGREHSIRTKWLIDFIQARSLNARAESYQRDACHGFLLLIFGTILFPHSSNLIDGTLAQVVLQVDSL</sequence>
<organism evidence="2 3">
    <name type="scientific">Punica granatum</name>
    <name type="common">Pomegranate</name>
    <dbReference type="NCBI Taxonomy" id="22663"/>
    <lineage>
        <taxon>Eukaryota</taxon>
        <taxon>Viridiplantae</taxon>
        <taxon>Streptophyta</taxon>
        <taxon>Embryophyta</taxon>
        <taxon>Tracheophyta</taxon>
        <taxon>Spermatophyta</taxon>
        <taxon>Magnoliopsida</taxon>
        <taxon>eudicotyledons</taxon>
        <taxon>Gunneridae</taxon>
        <taxon>Pentapetalae</taxon>
        <taxon>rosids</taxon>
        <taxon>malvids</taxon>
        <taxon>Myrtales</taxon>
        <taxon>Lythraceae</taxon>
        <taxon>Punica</taxon>
    </lineage>
</organism>
<dbReference type="AlphaFoldDB" id="A0A2I0HXJ0"/>
<proteinExistence type="predicted"/>
<dbReference type="Proteomes" id="UP000233551">
    <property type="component" value="Unassembled WGS sequence"/>
</dbReference>
<gene>
    <name evidence="2" type="ORF">CRG98_043369</name>
</gene>
<dbReference type="EMBL" id="PGOL01004949">
    <property type="protein sequence ID" value="PKI36240.1"/>
    <property type="molecule type" value="Genomic_DNA"/>
</dbReference>
<feature type="domain" description="DUF7745" evidence="1">
    <location>
        <begin position="40"/>
        <end position="188"/>
    </location>
</feature>
<dbReference type="PANTHER" id="PTHR48154">
    <property type="entry name" value="PROTEIN, PUTATIVE-RELATED"/>
    <property type="match status" value="1"/>
</dbReference>
<evidence type="ECO:0000313" key="2">
    <source>
        <dbReference type="EMBL" id="PKI36240.1"/>
    </source>
</evidence>
<keyword evidence="3" id="KW-1185">Reference proteome</keyword>
<protein>
    <recommendedName>
        <fullName evidence="1">DUF7745 domain-containing protein</fullName>
    </recommendedName>
</protein>
<dbReference type="Pfam" id="PF24924">
    <property type="entry name" value="DUF7745"/>
    <property type="match status" value="1"/>
</dbReference>
<comment type="caution">
    <text evidence="2">The sequence shown here is derived from an EMBL/GenBank/DDBJ whole genome shotgun (WGS) entry which is preliminary data.</text>
</comment>
<dbReference type="InterPro" id="IPR056647">
    <property type="entry name" value="DUF7745"/>
</dbReference>
<reference evidence="2 3" key="1">
    <citation type="submission" date="2017-11" db="EMBL/GenBank/DDBJ databases">
        <title>De-novo sequencing of pomegranate (Punica granatum L.) genome.</title>
        <authorList>
            <person name="Akparov Z."/>
            <person name="Amiraslanov A."/>
            <person name="Hajiyeva S."/>
            <person name="Abbasov M."/>
            <person name="Kaur K."/>
            <person name="Hamwieh A."/>
            <person name="Solovyev V."/>
            <person name="Salamov A."/>
            <person name="Braich B."/>
            <person name="Kosarev P."/>
            <person name="Mahmoud A."/>
            <person name="Hajiyev E."/>
            <person name="Babayeva S."/>
            <person name="Izzatullayeva V."/>
            <person name="Mammadov A."/>
            <person name="Mammadov A."/>
            <person name="Sharifova S."/>
            <person name="Ojaghi J."/>
            <person name="Eynullazada K."/>
            <person name="Bayramov B."/>
            <person name="Abdulazimova A."/>
            <person name="Shahmuradov I."/>
        </authorList>
    </citation>
    <scope>NUCLEOTIDE SEQUENCE [LARGE SCALE GENOMIC DNA]</scope>
    <source>
        <strain evidence="3">cv. AG2017</strain>
        <tissue evidence="2">Leaf</tissue>
    </source>
</reference>
<evidence type="ECO:0000259" key="1">
    <source>
        <dbReference type="Pfam" id="PF24924"/>
    </source>
</evidence>
<accession>A0A2I0HXJ0</accession>
<evidence type="ECO:0000313" key="3">
    <source>
        <dbReference type="Proteomes" id="UP000233551"/>
    </source>
</evidence>
<dbReference type="PANTHER" id="PTHR48154:SF1">
    <property type="entry name" value="PROTEIN, PUTATIVE-RELATED"/>
    <property type="match status" value="1"/>
</dbReference>
<name>A0A2I0HXJ0_PUNGR</name>